<proteinExistence type="predicted"/>
<evidence type="ECO:0000256" key="1">
    <source>
        <dbReference type="SAM" id="MobiDB-lite"/>
    </source>
</evidence>
<evidence type="ECO:0000313" key="3">
    <source>
        <dbReference type="EMBL" id="GJT11932.1"/>
    </source>
</evidence>
<sequence>MFDEYLNPPSSVVSLVQAVAALRPVDLAGSPSSTSINKDEPSASISSTQAQKQSLIISQGVKESPQPSLYYDPCHEILHEASTSQGSSSNMIKSICIFIANLANKNMIIYQMDVKMAFLNGELREVVNVSQPKGFIDQDNPTHVYKLKKELYGLKKAPHAYSRGIFINQSKYALEIIKKYGMLFSDPVDTPMITPGVKILDAVLLVMHSSWVINLSAGPKNTLKSTAISSTEVEYIALSGCCAQILWMRSQLIDYGLKFNKIPLYCYNKSAIALCYNNVQHSRSKHINVKYHFIKEQVENGVVELYFVRTEYQLADIFTKALPRERFNFLINKLGMKSMSPETL</sequence>
<protein>
    <submittedName>
        <fullName evidence="3">Copia protein</fullName>
    </submittedName>
</protein>
<dbReference type="InterPro" id="IPR013103">
    <property type="entry name" value="RVT_2"/>
</dbReference>
<dbReference type="EMBL" id="BQNB010013107">
    <property type="protein sequence ID" value="GJT11932.1"/>
    <property type="molecule type" value="Genomic_DNA"/>
</dbReference>
<evidence type="ECO:0000313" key="4">
    <source>
        <dbReference type="Proteomes" id="UP001151760"/>
    </source>
</evidence>
<gene>
    <name evidence="3" type="ORF">Tco_0858974</name>
</gene>
<dbReference type="Proteomes" id="UP001151760">
    <property type="component" value="Unassembled WGS sequence"/>
</dbReference>
<name>A0ABQ5BDN2_9ASTR</name>
<feature type="region of interest" description="Disordered" evidence="1">
    <location>
        <begin position="29"/>
        <end position="50"/>
    </location>
</feature>
<dbReference type="Pfam" id="PF07727">
    <property type="entry name" value="RVT_2"/>
    <property type="match status" value="1"/>
</dbReference>
<evidence type="ECO:0000259" key="2">
    <source>
        <dbReference type="Pfam" id="PF07727"/>
    </source>
</evidence>
<accession>A0ABQ5BDN2</accession>
<dbReference type="PANTHER" id="PTHR11439:SF495">
    <property type="entry name" value="REVERSE TRANSCRIPTASE, RNA-DEPENDENT DNA POLYMERASE-RELATED"/>
    <property type="match status" value="1"/>
</dbReference>
<keyword evidence="4" id="KW-1185">Reference proteome</keyword>
<dbReference type="PANTHER" id="PTHR11439">
    <property type="entry name" value="GAG-POL-RELATED RETROTRANSPOSON"/>
    <property type="match status" value="1"/>
</dbReference>
<comment type="caution">
    <text evidence="3">The sequence shown here is derived from an EMBL/GenBank/DDBJ whole genome shotgun (WGS) entry which is preliminary data.</text>
</comment>
<reference evidence="3" key="2">
    <citation type="submission" date="2022-01" db="EMBL/GenBank/DDBJ databases">
        <authorList>
            <person name="Yamashiro T."/>
            <person name="Shiraishi A."/>
            <person name="Satake H."/>
            <person name="Nakayama K."/>
        </authorList>
    </citation>
    <scope>NUCLEOTIDE SEQUENCE</scope>
</reference>
<feature type="domain" description="Reverse transcriptase Ty1/copia-type" evidence="2">
    <location>
        <begin position="92"/>
        <end position="163"/>
    </location>
</feature>
<organism evidence="3 4">
    <name type="scientific">Tanacetum coccineum</name>
    <dbReference type="NCBI Taxonomy" id="301880"/>
    <lineage>
        <taxon>Eukaryota</taxon>
        <taxon>Viridiplantae</taxon>
        <taxon>Streptophyta</taxon>
        <taxon>Embryophyta</taxon>
        <taxon>Tracheophyta</taxon>
        <taxon>Spermatophyta</taxon>
        <taxon>Magnoliopsida</taxon>
        <taxon>eudicotyledons</taxon>
        <taxon>Gunneridae</taxon>
        <taxon>Pentapetalae</taxon>
        <taxon>asterids</taxon>
        <taxon>campanulids</taxon>
        <taxon>Asterales</taxon>
        <taxon>Asteraceae</taxon>
        <taxon>Asteroideae</taxon>
        <taxon>Anthemideae</taxon>
        <taxon>Anthemidinae</taxon>
        <taxon>Tanacetum</taxon>
    </lineage>
</organism>
<dbReference type="CDD" id="cd09272">
    <property type="entry name" value="RNase_HI_RT_Ty1"/>
    <property type="match status" value="1"/>
</dbReference>
<reference evidence="3" key="1">
    <citation type="journal article" date="2022" name="Int. J. Mol. Sci.">
        <title>Draft Genome of Tanacetum Coccineum: Genomic Comparison of Closely Related Tanacetum-Family Plants.</title>
        <authorList>
            <person name="Yamashiro T."/>
            <person name="Shiraishi A."/>
            <person name="Nakayama K."/>
            <person name="Satake H."/>
        </authorList>
    </citation>
    <scope>NUCLEOTIDE SEQUENCE</scope>
</reference>